<sequence>MGVDLWPCLLCGVLVYRGSKRSCAKSCIGRRRSKGESKDGESNGHQPAEAEAMTKGAAPGGGVAPVESAAEEAVGPSEQTLLGVLADAGFKAHVRSPDGTLEDVDLQFFLEASVRYREAVSTMGTAVKLVLGDFEKNYNLVESIVKADPSGRGTLRAFLQAELDSGLHKLGTKGAVRLRDPSGACQLQWLLRGLEFFFTMLRLLFDGDKYAASHAYGQTLQQYHGWVTSLGIKAALTGMPSRDGFCSLQALCPALEGEPEQLSAAISRDTLRAVDAMLPMVQWMIATFKERSLWESSQA</sequence>
<proteinExistence type="predicted"/>
<feature type="region of interest" description="Disordered" evidence="1">
    <location>
        <begin position="31"/>
        <end position="72"/>
    </location>
</feature>
<dbReference type="GO" id="GO:0016020">
    <property type="term" value="C:membrane"/>
    <property type="evidence" value="ECO:0007669"/>
    <property type="project" value="TreeGrafter"/>
</dbReference>
<dbReference type="InterPro" id="IPR036497">
    <property type="entry name" value="GLTP_sf"/>
</dbReference>
<dbReference type="GO" id="GO:1902387">
    <property type="term" value="F:ceramide 1-phosphate binding"/>
    <property type="evidence" value="ECO:0007669"/>
    <property type="project" value="TreeGrafter"/>
</dbReference>
<protein>
    <recommendedName>
        <fullName evidence="2">Glycolipid transfer protein domain-containing protein</fullName>
    </recommendedName>
</protein>
<evidence type="ECO:0000259" key="2">
    <source>
        <dbReference type="Pfam" id="PF08718"/>
    </source>
</evidence>
<accession>A0A7S1MBS7</accession>
<dbReference type="AlphaFoldDB" id="A0A7S1MBS7"/>
<dbReference type="EMBL" id="HBGE01033726">
    <property type="protein sequence ID" value="CAD9127365.1"/>
    <property type="molecule type" value="Transcribed_RNA"/>
</dbReference>
<dbReference type="PANTHER" id="PTHR10219">
    <property type="entry name" value="GLYCOLIPID TRANSFER PROTEIN-RELATED"/>
    <property type="match status" value="1"/>
</dbReference>
<dbReference type="InterPro" id="IPR014830">
    <property type="entry name" value="Glycolipid_transfer_prot_dom"/>
</dbReference>
<evidence type="ECO:0000256" key="1">
    <source>
        <dbReference type="SAM" id="MobiDB-lite"/>
    </source>
</evidence>
<feature type="domain" description="Glycolipid transfer protein" evidence="2">
    <location>
        <begin position="104"/>
        <end position="246"/>
    </location>
</feature>
<name>A0A7S1MBS7_ALECA</name>
<dbReference type="Gene3D" id="1.10.3520.10">
    <property type="entry name" value="Glycolipid transfer protein"/>
    <property type="match status" value="1"/>
</dbReference>
<dbReference type="GO" id="GO:1902388">
    <property type="term" value="F:ceramide 1-phosphate transfer activity"/>
    <property type="evidence" value="ECO:0007669"/>
    <property type="project" value="TreeGrafter"/>
</dbReference>
<dbReference type="GO" id="GO:0005829">
    <property type="term" value="C:cytosol"/>
    <property type="evidence" value="ECO:0007669"/>
    <property type="project" value="TreeGrafter"/>
</dbReference>
<dbReference type="SUPFAM" id="SSF110004">
    <property type="entry name" value="Glycolipid transfer protein, GLTP"/>
    <property type="match status" value="1"/>
</dbReference>
<evidence type="ECO:0000313" key="3">
    <source>
        <dbReference type="EMBL" id="CAD9127365.1"/>
    </source>
</evidence>
<gene>
    <name evidence="3" type="ORF">ACAT0790_LOCUS20395</name>
</gene>
<organism evidence="3">
    <name type="scientific">Alexandrium catenella</name>
    <name type="common">Red tide dinoflagellate</name>
    <name type="synonym">Gonyaulax catenella</name>
    <dbReference type="NCBI Taxonomy" id="2925"/>
    <lineage>
        <taxon>Eukaryota</taxon>
        <taxon>Sar</taxon>
        <taxon>Alveolata</taxon>
        <taxon>Dinophyceae</taxon>
        <taxon>Gonyaulacales</taxon>
        <taxon>Pyrocystaceae</taxon>
        <taxon>Alexandrium</taxon>
    </lineage>
</organism>
<reference evidence="3" key="1">
    <citation type="submission" date="2021-01" db="EMBL/GenBank/DDBJ databases">
        <authorList>
            <person name="Corre E."/>
            <person name="Pelletier E."/>
            <person name="Niang G."/>
            <person name="Scheremetjew M."/>
            <person name="Finn R."/>
            <person name="Kale V."/>
            <person name="Holt S."/>
            <person name="Cochrane G."/>
            <person name="Meng A."/>
            <person name="Brown T."/>
            <person name="Cohen L."/>
        </authorList>
    </citation>
    <scope>NUCLEOTIDE SEQUENCE</scope>
    <source>
        <strain evidence="3">OF101</strain>
    </source>
</reference>
<dbReference type="Pfam" id="PF08718">
    <property type="entry name" value="GLTP"/>
    <property type="match status" value="1"/>
</dbReference>